<feature type="binding site" evidence="4">
    <location>
        <begin position="146"/>
        <end position="147"/>
    </location>
    <ligand>
        <name>acetyl-CoA</name>
        <dbReference type="ChEBI" id="CHEBI:57288"/>
    </ligand>
</feature>
<keyword evidence="2 4" id="KW-0808">Transferase</keyword>
<dbReference type="PROSITE" id="PS51186">
    <property type="entry name" value="GNAT"/>
    <property type="match status" value="1"/>
</dbReference>
<feature type="binding site" evidence="4">
    <location>
        <begin position="110"/>
        <end position="112"/>
    </location>
    <ligand>
        <name>acetyl-CoA</name>
        <dbReference type="ChEBI" id="CHEBI:57288"/>
    </ligand>
</feature>
<organism evidence="6 7">
    <name type="scientific">Lysobacter korlensis</name>
    <dbReference type="NCBI Taxonomy" id="553636"/>
    <lineage>
        <taxon>Bacteria</taxon>
        <taxon>Pseudomonadati</taxon>
        <taxon>Pseudomonadota</taxon>
        <taxon>Gammaproteobacteria</taxon>
        <taxon>Lysobacterales</taxon>
        <taxon>Lysobacteraceae</taxon>
        <taxon>Lysobacter</taxon>
    </lineage>
</organism>
<dbReference type="PANTHER" id="PTHR37817">
    <property type="entry name" value="N-ACETYLTRANSFERASE EIS"/>
    <property type="match status" value="1"/>
</dbReference>
<dbReference type="GO" id="GO:0016746">
    <property type="term" value="F:acyltransferase activity"/>
    <property type="evidence" value="ECO:0007669"/>
    <property type="project" value="UniProtKB-KW"/>
</dbReference>
<dbReference type="EC" id="2.3.1.-" evidence="6"/>
<dbReference type="SUPFAM" id="SSF55729">
    <property type="entry name" value="Acyl-CoA N-acyltransferases (Nat)"/>
    <property type="match status" value="1"/>
</dbReference>
<reference evidence="6 7" key="1">
    <citation type="submission" date="2024-09" db="EMBL/GenBank/DDBJ databases">
        <authorList>
            <person name="Sun Q."/>
            <person name="Mori K."/>
        </authorList>
    </citation>
    <scope>NUCLEOTIDE SEQUENCE [LARGE SCALE GENOMIC DNA]</scope>
    <source>
        <strain evidence="6 7">KCTC 23076</strain>
    </source>
</reference>
<comment type="caution">
    <text evidence="6">The sequence shown here is derived from an EMBL/GenBank/DDBJ whole genome shotgun (WGS) entry which is preliminary data.</text>
</comment>
<evidence type="ECO:0000259" key="5">
    <source>
        <dbReference type="PROSITE" id="PS51186"/>
    </source>
</evidence>
<dbReference type="Proteomes" id="UP001589896">
    <property type="component" value="Unassembled WGS sequence"/>
</dbReference>
<feature type="active site" description="Proton donor" evidence="4">
    <location>
        <position position="151"/>
    </location>
</feature>
<accession>A0ABV6RYY9</accession>
<feature type="domain" description="N-acetyltransferase" evidence="5">
    <location>
        <begin position="23"/>
        <end position="177"/>
    </location>
</feature>
<dbReference type="Gene3D" id="3.40.630.30">
    <property type="match status" value="2"/>
</dbReference>
<protein>
    <submittedName>
        <fullName evidence="6">GNAT family N-acetyltransferase</fullName>
        <ecNumber evidence="6">2.3.1.-</ecNumber>
    </submittedName>
</protein>
<evidence type="ECO:0000313" key="6">
    <source>
        <dbReference type="EMBL" id="MFC0681819.1"/>
    </source>
</evidence>
<dbReference type="InterPro" id="IPR051554">
    <property type="entry name" value="Acetyltransferase_Eis"/>
</dbReference>
<evidence type="ECO:0000256" key="1">
    <source>
        <dbReference type="ARBA" id="ARBA00009213"/>
    </source>
</evidence>
<comment type="subunit">
    <text evidence="4">Homohexamer; trimer of dimers.</text>
</comment>
<dbReference type="Pfam" id="PF17668">
    <property type="entry name" value="Acetyltransf_17"/>
    <property type="match status" value="1"/>
</dbReference>
<dbReference type="RefSeq" id="WP_386675147.1">
    <property type="nucleotide sequence ID" value="NZ_JBHLTG010000009.1"/>
</dbReference>
<feature type="binding site" evidence="4">
    <location>
        <begin position="118"/>
        <end position="123"/>
    </location>
    <ligand>
        <name>acetyl-CoA</name>
        <dbReference type="ChEBI" id="CHEBI:57288"/>
    </ligand>
</feature>
<name>A0ABV6RYY9_9GAMM</name>
<dbReference type="PANTHER" id="PTHR37817:SF1">
    <property type="entry name" value="N-ACETYLTRANSFERASE EIS"/>
    <property type="match status" value="1"/>
</dbReference>
<dbReference type="InterPro" id="IPR000182">
    <property type="entry name" value="GNAT_dom"/>
</dbReference>
<dbReference type="Pfam" id="PF13530">
    <property type="entry name" value="SCP2_2"/>
    <property type="match status" value="1"/>
</dbReference>
<gene>
    <name evidence="6" type="ORF">ACFFGH_28640</name>
</gene>
<evidence type="ECO:0000313" key="7">
    <source>
        <dbReference type="Proteomes" id="UP001589896"/>
    </source>
</evidence>
<keyword evidence="3 4" id="KW-0012">Acyltransferase</keyword>
<dbReference type="NCBIfam" id="NF002367">
    <property type="entry name" value="PRK01346.1-4"/>
    <property type="match status" value="1"/>
</dbReference>
<feature type="active site" description="Proton acceptor; via carboxylate" evidence="4">
    <location>
        <position position="440"/>
    </location>
</feature>
<dbReference type="InterPro" id="IPR025559">
    <property type="entry name" value="Eis_dom"/>
</dbReference>
<dbReference type="SUPFAM" id="SSF55718">
    <property type="entry name" value="SCP-like"/>
    <property type="match status" value="1"/>
</dbReference>
<dbReference type="HAMAP" id="MF_01812">
    <property type="entry name" value="Eis"/>
    <property type="match status" value="1"/>
</dbReference>
<dbReference type="InterPro" id="IPR041380">
    <property type="entry name" value="Acetyltransf_17"/>
</dbReference>
<dbReference type="InterPro" id="IPR022902">
    <property type="entry name" value="NAcTrfase_Eis"/>
</dbReference>
<proteinExistence type="inferred from homology"/>
<dbReference type="Pfam" id="PF13527">
    <property type="entry name" value="Acetyltransf_9"/>
    <property type="match status" value="1"/>
</dbReference>
<keyword evidence="7" id="KW-1185">Reference proteome</keyword>
<dbReference type="EMBL" id="JBHLTG010000009">
    <property type="protein sequence ID" value="MFC0681819.1"/>
    <property type="molecule type" value="Genomic_DNA"/>
</dbReference>
<evidence type="ECO:0000256" key="2">
    <source>
        <dbReference type="ARBA" id="ARBA00022679"/>
    </source>
</evidence>
<evidence type="ECO:0000256" key="3">
    <source>
        <dbReference type="ARBA" id="ARBA00023315"/>
    </source>
</evidence>
<dbReference type="InterPro" id="IPR016181">
    <property type="entry name" value="Acyl_CoA_acyltransferase"/>
</dbReference>
<comment type="similarity">
    <text evidence="1 4">Belongs to the acetyltransferase Eis family.</text>
</comment>
<evidence type="ECO:0000256" key="4">
    <source>
        <dbReference type="HAMAP-Rule" id="MF_01812"/>
    </source>
</evidence>
<dbReference type="InterPro" id="IPR036527">
    <property type="entry name" value="SCP2_sterol-bd_dom_sf"/>
</dbReference>
<sequence>MSTDFRTAPLDATSAERLAAAGLRYALVDTADRDAFSAWLQADMRGFHVARLNDELLEKNLEGLAYRRTTGVFDDALIDPVTPVGTVNSWIGEVTVPGSRTVPGWAISSVTVAPTHRRKGVARNLLEGELRTASALGVPLAMLTVSESSIYGRYGFATAAMAAEWRIDTKRAKWTGPTPGGRLQFIPQEEFRALVPGLFDRVRLSVPGEVPLWDLRWDQIAGLAWEDKGSAAKLRAVRYDDEKGKLQGLALYLVKGGDDDFTKHTLEVHHLTAATPDAYAALWRFLLEVDLVSEVKAYLRSVDEPVRWMISDMRAIRFTPSDHQYLRILDVKGALEARSYASSAMIALVVTDELGFAQGRFLLEIDGKGVGEVRPMQSVAPRGSAALALTVNELSAIYLGGVPVATLVGAGRIKELRSGSAAVVDGAFRSPRTPSLSSWY</sequence>
<dbReference type="Gene3D" id="3.30.1050.10">
    <property type="entry name" value="SCP2 sterol-binding domain"/>
    <property type="match status" value="1"/>
</dbReference>